<evidence type="ECO:0000256" key="2">
    <source>
        <dbReference type="ARBA" id="ARBA00023015"/>
    </source>
</evidence>
<dbReference type="Gene3D" id="4.10.280.10">
    <property type="entry name" value="Helix-loop-helix DNA-binding domain"/>
    <property type="match status" value="1"/>
</dbReference>
<reference evidence="7" key="2">
    <citation type="submission" date="2021-03" db="UniProtKB">
        <authorList>
            <consortium name="EnsemblPlants"/>
        </authorList>
    </citation>
    <scope>IDENTIFICATION</scope>
</reference>
<dbReference type="InterPro" id="IPR011598">
    <property type="entry name" value="bHLH_dom"/>
</dbReference>
<keyword evidence="4" id="KW-0539">Nucleus</keyword>
<evidence type="ECO:0000259" key="6">
    <source>
        <dbReference type="PROSITE" id="PS50888"/>
    </source>
</evidence>
<dbReference type="SUPFAM" id="SSF47459">
    <property type="entry name" value="HLH, helix-loop-helix DNA-binding domain"/>
    <property type="match status" value="1"/>
</dbReference>
<dbReference type="EnsemblPlants" id="AUR62031985-RA">
    <property type="protein sequence ID" value="AUR62031985-RA:cds"/>
    <property type="gene ID" value="AUR62031985"/>
</dbReference>
<feature type="compositionally biased region" description="Polar residues" evidence="5">
    <location>
        <begin position="298"/>
        <end position="311"/>
    </location>
</feature>
<evidence type="ECO:0000256" key="3">
    <source>
        <dbReference type="ARBA" id="ARBA00023163"/>
    </source>
</evidence>
<feature type="compositionally biased region" description="Polar residues" evidence="5">
    <location>
        <begin position="318"/>
        <end position="336"/>
    </location>
</feature>
<feature type="region of interest" description="Disordered" evidence="5">
    <location>
        <begin position="447"/>
        <end position="472"/>
    </location>
</feature>
<feature type="domain" description="BHLH" evidence="6">
    <location>
        <begin position="335"/>
        <end position="396"/>
    </location>
</feature>
<keyword evidence="3" id="KW-0804">Transcription</keyword>
<evidence type="ECO:0000256" key="4">
    <source>
        <dbReference type="ARBA" id="ARBA00023242"/>
    </source>
</evidence>
<feature type="region of interest" description="Disordered" evidence="5">
    <location>
        <begin position="42"/>
        <end position="77"/>
    </location>
</feature>
<feature type="region of interest" description="Disordered" evidence="5">
    <location>
        <begin position="298"/>
        <end position="347"/>
    </location>
</feature>
<dbReference type="AlphaFoldDB" id="A0A803MM23"/>
<feature type="region of interest" description="Disordered" evidence="5">
    <location>
        <begin position="168"/>
        <end position="205"/>
    </location>
</feature>
<keyword evidence="8" id="KW-1185">Reference proteome</keyword>
<evidence type="ECO:0000256" key="1">
    <source>
        <dbReference type="ARBA" id="ARBA00004123"/>
    </source>
</evidence>
<reference evidence="7" key="1">
    <citation type="journal article" date="2017" name="Nature">
        <title>The genome of Chenopodium quinoa.</title>
        <authorList>
            <person name="Jarvis D.E."/>
            <person name="Ho Y.S."/>
            <person name="Lightfoot D.J."/>
            <person name="Schmoeckel S.M."/>
            <person name="Li B."/>
            <person name="Borm T.J.A."/>
            <person name="Ohyanagi H."/>
            <person name="Mineta K."/>
            <person name="Michell C.T."/>
            <person name="Saber N."/>
            <person name="Kharbatia N.M."/>
            <person name="Rupper R.R."/>
            <person name="Sharp A.R."/>
            <person name="Dally N."/>
            <person name="Boughton B.A."/>
            <person name="Woo Y.H."/>
            <person name="Gao G."/>
            <person name="Schijlen E.G.W.M."/>
            <person name="Guo X."/>
            <person name="Momin A.A."/>
            <person name="Negrao S."/>
            <person name="Al-Babili S."/>
            <person name="Gehring C."/>
            <person name="Roessner U."/>
            <person name="Jung C."/>
            <person name="Murphy K."/>
            <person name="Arold S.T."/>
            <person name="Gojobori T."/>
            <person name="van der Linden C.G."/>
            <person name="van Loo E.N."/>
            <person name="Jellen E.N."/>
            <person name="Maughan P.J."/>
            <person name="Tester M."/>
        </authorList>
    </citation>
    <scope>NUCLEOTIDE SEQUENCE [LARGE SCALE GENOMIC DNA]</scope>
    <source>
        <strain evidence="7">cv. PI 614886</strain>
    </source>
</reference>
<evidence type="ECO:0000313" key="7">
    <source>
        <dbReference type="EnsemblPlants" id="AUR62031985-RA:cds"/>
    </source>
</evidence>
<comment type="subcellular location">
    <subcellularLocation>
        <location evidence="1">Nucleus</location>
    </subcellularLocation>
</comment>
<accession>A0A803MM23</accession>
<proteinExistence type="predicted"/>
<feature type="compositionally biased region" description="Polar residues" evidence="5">
    <location>
        <begin position="168"/>
        <end position="183"/>
    </location>
</feature>
<dbReference type="GO" id="GO:0005634">
    <property type="term" value="C:nucleus"/>
    <property type="evidence" value="ECO:0007669"/>
    <property type="project" value="UniProtKB-SubCell"/>
</dbReference>
<dbReference type="PROSITE" id="PS50888">
    <property type="entry name" value="BHLH"/>
    <property type="match status" value="1"/>
</dbReference>
<dbReference type="GO" id="GO:0046983">
    <property type="term" value="F:protein dimerization activity"/>
    <property type="evidence" value="ECO:0007669"/>
    <property type="project" value="InterPro"/>
</dbReference>
<keyword evidence="2" id="KW-0805">Transcription regulation</keyword>
<feature type="compositionally biased region" description="Basic and acidic residues" evidence="5">
    <location>
        <begin position="56"/>
        <end position="77"/>
    </location>
</feature>
<organism evidence="7 8">
    <name type="scientific">Chenopodium quinoa</name>
    <name type="common">Quinoa</name>
    <dbReference type="NCBI Taxonomy" id="63459"/>
    <lineage>
        <taxon>Eukaryota</taxon>
        <taxon>Viridiplantae</taxon>
        <taxon>Streptophyta</taxon>
        <taxon>Embryophyta</taxon>
        <taxon>Tracheophyta</taxon>
        <taxon>Spermatophyta</taxon>
        <taxon>Magnoliopsida</taxon>
        <taxon>eudicotyledons</taxon>
        <taxon>Gunneridae</taxon>
        <taxon>Pentapetalae</taxon>
        <taxon>Caryophyllales</taxon>
        <taxon>Chenopodiaceae</taxon>
        <taxon>Chenopodioideae</taxon>
        <taxon>Atripliceae</taxon>
        <taxon>Chenopodium</taxon>
    </lineage>
</organism>
<name>A0A803MM23_CHEQI</name>
<feature type="compositionally biased region" description="Polar residues" evidence="5">
    <location>
        <begin position="42"/>
        <end position="55"/>
    </location>
</feature>
<dbReference type="Gramene" id="AUR62031985-RA">
    <property type="protein sequence ID" value="AUR62031985-RA:cds"/>
    <property type="gene ID" value="AUR62031985"/>
</dbReference>
<dbReference type="Pfam" id="PF00010">
    <property type="entry name" value="HLH"/>
    <property type="match status" value="1"/>
</dbReference>
<evidence type="ECO:0000256" key="5">
    <source>
        <dbReference type="SAM" id="MobiDB-lite"/>
    </source>
</evidence>
<protein>
    <recommendedName>
        <fullName evidence="6">BHLH domain-containing protein</fullName>
    </recommendedName>
</protein>
<evidence type="ECO:0000313" key="8">
    <source>
        <dbReference type="Proteomes" id="UP000596660"/>
    </source>
</evidence>
<dbReference type="Proteomes" id="UP000596660">
    <property type="component" value="Unplaced"/>
</dbReference>
<dbReference type="InterPro" id="IPR036638">
    <property type="entry name" value="HLH_DNA-bd_sf"/>
</dbReference>
<feature type="compositionally biased region" description="Basic and acidic residues" evidence="5">
    <location>
        <begin position="184"/>
        <end position="205"/>
    </location>
</feature>
<sequence>MLAMSSLCPTNLGWDYPLELETKQPFDNFDLDSIFLANVSSSQTPDYEDNQMSSDQAKRSESPQGENKDGDGWKKGDVRGEMVVELNAGDEILLGEKATGYDKVLAPDQTFTFAAAKESSPKPSGGRAFTRITKVGVGRQGWDYPLELETKQPFDNFDLDSIFLANVSSSQTPDYEDNQMSSDQAKRSESPQGENKDGDGWKKGDVRGEMVVELNAGDEILLGEKATGYDKVLAPDQTFTFAAAKESSPKPSGGRAFTRITKVGVGRQGWDYPLELETKQPFDNFDLDSIFLANVSSSQTPDYEDNQMSSDQAKRSESPQGTSSTDQFNNNPSISKKLNHNASERDRRKKINNMYSSLRSLLPTNDQRIQGNCNINFEKLNEALMFQLQKQQMMQMHEILLGEKATGYDKVLASNQTFTFEAAKESSSKPSGGKAFTRITKVSVGTQGGCGDSTMGQKRGANALLTSQEPSG</sequence>